<keyword evidence="4 5" id="KW-0472">Membrane</keyword>
<feature type="transmembrane region" description="Helical" evidence="5">
    <location>
        <begin position="160"/>
        <end position="186"/>
    </location>
</feature>
<organism evidence="7 8">
    <name type="scientific">Vibrio stylophorae</name>
    <dbReference type="NCBI Taxonomy" id="659351"/>
    <lineage>
        <taxon>Bacteria</taxon>
        <taxon>Pseudomonadati</taxon>
        <taxon>Pseudomonadota</taxon>
        <taxon>Gammaproteobacteria</taxon>
        <taxon>Vibrionales</taxon>
        <taxon>Vibrionaceae</taxon>
        <taxon>Vibrio</taxon>
    </lineage>
</organism>
<comment type="subcellular location">
    <subcellularLocation>
        <location evidence="1">Membrane</location>
        <topology evidence="1">Multi-pass membrane protein</topology>
    </subcellularLocation>
</comment>
<dbReference type="InterPro" id="IPR007016">
    <property type="entry name" value="O-antigen_ligase-rel_domated"/>
</dbReference>
<dbReference type="PANTHER" id="PTHR37422:SF23">
    <property type="entry name" value="TEICHURONIC ACID BIOSYNTHESIS PROTEIN TUAE"/>
    <property type="match status" value="1"/>
</dbReference>
<feature type="domain" description="O-antigen ligase-related" evidence="6">
    <location>
        <begin position="236"/>
        <end position="372"/>
    </location>
</feature>
<feature type="transmembrane region" description="Helical" evidence="5">
    <location>
        <begin position="397"/>
        <end position="415"/>
    </location>
</feature>
<dbReference type="InterPro" id="IPR051533">
    <property type="entry name" value="WaaL-like"/>
</dbReference>
<comment type="caution">
    <text evidence="7">The sequence shown here is derived from an EMBL/GenBank/DDBJ whole genome shotgun (WGS) entry which is preliminary data.</text>
</comment>
<dbReference type="EMBL" id="CAKLDI010000001">
    <property type="protein sequence ID" value="CAH0534495.1"/>
    <property type="molecule type" value="Genomic_DNA"/>
</dbReference>
<feature type="transmembrane region" description="Helical" evidence="5">
    <location>
        <begin position="136"/>
        <end position="154"/>
    </location>
</feature>
<reference evidence="7" key="1">
    <citation type="submission" date="2021-11" db="EMBL/GenBank/DDBJ databases">
        <authorList>
            <person name="Rodrigo-Torres L."/>
            <person name="Arahal R. D."/>
            <person name="Lucena T."/>
        </authorList>
    </citation>
    <scope>NUCLEOTIDE SEQUENCE</scope>
    <source>
        <strain evidence="7">CECT 7929</strain>
    </source>
</reference>
<feature type="transmembrane region" description="Helical" evidence="5">
    <location>
        <begin position="77"/>
        <end position="95"/>
    </location>
</feature>
<dbReference type="RefSeq" id="WP_237467210.1">
    <property type="nucleotide sequence ID" value="NZ_CAKLDI010000001.1"/>
</dbReference>
<feature type="transmembrane region" description="Helical" evidence="5">
    <location>
        <begin position="101"/>
        <end position="124"/>
    </location>
</feature>
<evidence type="ECO:0000256" key="3">
    <source>
        <dbReference type="ARBA" id="ARBA00022989"/>
    </source>
</evidence>
<feature type="transmembrane region" description="Helical" evidence="5">
    <location>
        <begin position="45"/>
        <end position="65"/>
    </location>
</feature>
<evidence type="ECO:0000256" key="2">
    <source>
        <dbReference type="ARBA" id="ARBA00022692"/>
    </source>
</evidence>
<sequence>MTLSPSHQQLTASLFCLSLALLWLHFGPIAALCLLAVIGSLLLPYFARFAFFACCLFVVFSYFRIHEAIPVLYPFRIPQMLALASLALLVMQIWFNRSLFYWHPLHSVVLLFVAWVGVSVLFATNTSLAMAYFNGQYIKMILMMFAISWLTQSLNAVYRLGWLLIMAGCLIAMIALYNSYHGIGLVEGTRVTISRNLGSIIGDPNDLALVLLFPLSFAVAYLQHSDWRRYLSFTAITLLILAILATQSRGGLIGIAGILFVMLSLHCRNKMIPILISIAGLCLLVAFAGISDRASGGAAETGVDESAMGRLYAWSAAWRMALSHPFTGVGIDNFYVNYYFYSNHWDGKNHAVHSTWFEILAETGFVGFALFALLIIMALKRIRHLLLRFTQPQTQHLLNALYLGFISFCISGSFLTQGFTWPLYILLALLIATERHLQRSDFTLKDQGQHESMVQKTSQSSAMAASQNCHRAHSP</sequence>
<feature type="transmembrane region" description="Helical" evidence="5">
    <location>
        <begin position="207"/>
        <end position="224"/>
    </location>
</feature>
<protein>
    <recommendedName>
        <fullName evidence="6">O-antigen ligase-related domain-containing protein</fullName>
    </recommendedName>
</protein>
<gene>
    <name evidence="7" type="ORF">VST7929_02438</name>
</gene>
<evidence type="ECO:0000259" key="6">
    <source>
        <dbReference type="Pfam" id="PF04932"/>
    </source>
</evidence>
<evidence type="ECO:0000313" key="8">
    <source>
        <dbReference type="Proteomes" id="UP000838672"/>
    </source>
</evidence>
<dbReference type="Pfam" id="PF04932">
    <property type="entry name" value="Wzy_C"/>
    <property type="match status" value="1"/>
</dbReference>
<evidence type="ECO:0000256" key="1">
    <source>
        <dbReference type="ARBA" id="ARBA00004141"/>
    </source>
</evidence>
<keyword evidence="8" id="KW-1185">Reference proteome</keyword>
<feature type="transmembrane region" description="Helical" evidence="5">
    <location>
        <begin position="272"/>
        <end position="290"/>
    </location>
</feature>
<evidence type="ECO:0000313" key="7">
    <source>
        <dbReference type="EMBL" id="CAH0534495.1"/>
    </source>
</evidence>
<accession>A0ABM8ZW85</accession>
<feature type="transmembrane region" description="Helical" evidence="5">
    <location>
        <begin position="230"/>
        <end position="260"/>
    </location>
</feature>
<keyword evidence="3 5" id="KW-1133">Transmembrane helix</keyword>
<keyword evidence="2 5" id="KW-0812">Transmembrane</keyword>
<dbReference type="PANTHER" id="PTHR37422">
    <property type="entry name" value="TEICHURONIC ACID BIOSYNTHESIS PROTEIN TUAE"/>
    <property type="match status" value="1"/>
</dbReference>
<evidence type="ECO:0000256" key="5">
    <source>
        <dbReference type="SAM" id="Phobius"/>
    </source>
</evidence>
<feature type="transmembrane region" description="Helical" evidence="5">
    <location>
        <begin position="12"/>
        <end position="39"/>
    </location>
</feature>
<dbReference type="Proteomes" id="UP000838672">
    <property type="component" value="Unassembled WGS sequence"/>
</dbReference>
<evidence type="ECO:0000256" key="4">
    <source>
        <dbReference type="ARBA" id="ARBA00023136"/>
    </source>
</evidence>
<name>A0ABM8ZW85_9VIBR</name>
<proteinExistence type="predicted"/>
<feature type="transmembrane region" description="Helical" evidence="5">
    <location>
        <begin position="355"/>
        <end position="376"/>
    </location>
</feature>